<dbReference type="InterPro" id="IPR020846">
    <property type="entry name" value="MFS_dom"/>
</dbReference>
<name>A0A2U2PEP7_9SPHI</name>
<keyword evidence="7 8" id="KW-0472">Membrane</keyword>
<evidence type="ECO:0000256" key="8">
    <source>
        <dbReference type="SAM" id="Phobius"/>
    </source>
</evidence>
<dbReference type="Proteomes" id="UP000245647">
    <property type="component" value="Unassembled WGS sequence"/>
</dbReference>
<dbReference type="PANTHER" id="PTHR43271">
    <property type="entry name" value="BLL2771 PROTEIN"/>
    <property type="match status" value="1"/>
</dbReference>
<accession>A0A2U2PEP7</accession>
<dbReference type="CDD" id="cd17324">
    <property type="entry name" value="MFS_NepI_like"/>
    <property type="match status" value="1"/>
</dbReference>
<evidence type="ECO:0000256" key="4">
    <source>
        <dbReference type="ARBA" id="ARBA00022475"/>
    </source>
</evidence>
<dbReference type="GO" id="GO:0022857">
    <property type="term" value="F:transmembrane transporter activity"/>
    <property type="evidence" value="ECO:0007669"/>
    <property type="project" value="InterPro"/>
</dbReference>
<comment type="caution">
    <text evidence="10">The sequence shown here is derived from an EMBL/GenBank/DDBJ whole genome shotgun (WGS) entry which is preliminary data.</text>
</comment>
<feature type="transmembrane region" description="Helical" evidence="8">
    <location>
        <begin position="292"/>
        <end position="310"/>
    </location>
</feature>
<evidence type="ECO:0000256" key="7">
    <source>
        <dbReference type="ARBA" id="ARBA00023136"/>
    </source>
</evidence>
<dbReference type="AlphaFoldDB" id="A0A2U2PEP7"/>
<dbReference type="EMBL" id="QEAS01000012">
    <property type="protein sequence ID" value="PWG79802.1"/>
    <property type="molecule type" value="Genomic_DNA"/>
</dbReference>
<feature type="transmembrane region" description="Helical" evidence="8">
    <location>
        <begin position="223"/>
        <end position="246"/>
    </location>
</feature>
<feature type="transmembrane region" description="Helical" evidence="8">
    <location>
        <begin position="316"/>
        <end position="339"/>
    </location>
</feature>
<feature type="transmembrane region" description="Helical" evidence="8">
    <location>
        <begin position="63"/>
        <end position="82"/>
    </location>
</feature>
<keyword evidence="11" id="KW-1185">Reference proteome</keyword>
<protein>
    <submittedName>
        <fullName evidence="10">MFS transporter</fullName>
    </submittedName>
</protein>
<keyword evidence="5 8" id="KW-0812">Transmembrane</keyword>
<dbReference type="RefSeq" id="WP_109416700.1">
    <property type="nucleotide sequence ID" value="NZ_QEAS01000012.1"/>
</dbReference>
<comment type="similarity">
    <text evidence="2">Belongs to the major facilitator superfamily.</text>
</comment>
<evidence type="ECO:0000259" key="9">
    <source>
        <dbReference type="PROSITE" id="PS50850"/>
    </source>
</evidence>
<keyword evidence="4" id="KW-1003">Cell membrane</keyword>
<gene>
    <name evidence="10" type="ORF">DDR33_15435</name>
</gene>
<feature type="transmembrane region" description="Helical" evidence="8">
    <location>
        <begin position="94"/>
        <end position="114"/>
    </location>
</feature>
<feature type="transmembrane region" description="Helical" evidence="8">
    <location>
        <begin position="25"/>
        <end position="43"/>
    </location>
</feature>
<dbReference type="Pfam" id="PF07690">
    <property type="entry name" value="MFS_1"/>
    <property type="match status" value="1"/>
</dbReference>
<reference evidence="10 11" key="1">
    <citation type="submission" date="2018-04" db="EMBL/GenBank/DDBJ databases">
        <title>Pedobacter chongqingensis sp. nov., isolated from a rottenly hemp rope.</title>
        <authorList>
            <person name="Cai Y."/>
        </authorList>
    </citation>
    <scope>NUCLEOTIDE SEQUENCE [LARGE SCALE GENOMIC DNA]</scope>
    <source>
        <strain evidence="10 11">FJ4-8</strain>
    </source>
</reference>
<comment type="subcellular location">
    <subcellularLocation>
        <location evidence="1">Cell membrane</location>
        <topology evidence="1">Multi-pass membrane protein</topology>
    </subcellularLocation>
</comment>
<dbReference type="OrthoDB" id="63984at2"/>
<keyword evidence="6 8" id="KW-1133">Transmembrane helix</keyword>
<sequence>MNSAIGSAEPTNAVNTNNHKGVRQLGLCIFLVGLSCFAQLYLFQPIMPDLAKKFNINPAESSFAVSFSTLGMTIGLFCGIFFADLISRKKLISIALISSSLLTILSSLAGNFWLLIAMNTLKGILLAGSASVVVAYIAEEVHPSVLGTVTSMNIAGNAVGGMSGRIVTTLLTGWFSWQWAAFIIGFLCLAGGLIFARIAPESLHFTPVRINIRKKLGEMRRQLHVPVLFSLFILGFILLGCFVSVYNYLGFRLENPPFSLPHHQIALIYLMYIVGSIGSISGGILSDRFGTGKVLSLMMLCMLISLSLFLPSSLLALTLGLGAFTFVFFGAHAVVSRVVAQYIPLQRSTSISMYFLFYYLGSSILGSGTGVVMHHWGWTAFVLAIGIPVMFGLLLALRVRHAPEKR</sequence>
<feature type="transmembrane region" description="Helical" evidence="8">
    <location>
        <begin position="378"/>
        <end position="397"/>
    </location>
</feature>
<evidence type="ECO:0000313" key="10">
    <source>
        <dbReference type="EMBL" id="PWG79802.1"/>
    </source>
</evidence>
<dbReference type="PROSITE" id="PS50850">
    <property type="entry name" value="MFS"/>
    <property type="match status" value="1"/>
</dbReference>
<evidence type="ECO:0000256" key="2">
    <source>
        <dbReference type="ARBA" id="ARBA00008335"/>
    </source>
</evidence>
<organism evidence="10 11">
    <name type="scientific">Pararcticibacter amylolyticus</name>
    <dbReference type="NCBI Taxonomy" id="2173175"/>
    <lineage>
        <taxon>Bacteria</taxon>
        <taxon>Pseudomonadati</taxon>
        <taxon>Bacteroidota</taxon>
        <taxon>Sphingobacteriia</taxon>
        <taxon>Sphingobacteriales</taxon>
        <taxon>Sphingobacteriaceae</taxon>
        <taxon>Pararcticibacter</taxon>
    </lineage>
</organism>
<feature type="transmembrane region" description="Helical" evidence="8">
    <location>
        <begin position="266"/>
        <end position="285"/>
    </location>
</feature>
<dbReference type="InterPro" id="IPR036259">
    <property type="entry name" value="MFS_trans_sf"/>
</dbReference>
<dbReference type="GO" id="GO:0005886">
    <property type="term" value="C:plasma membrane"/>
    <property type="evidence" value="ECO:0007669"/>
    <property type="project" value="UniProtKB-SubCell"/>
</dbReference>
<evidence type="ECO:0000256" key="3">
    <source>
        <dbReference type="ARBA" id="ARBA00022448"/>
    </source>
</evidence>
<dbReference type="InterPro" id="IPR011701">
    <property type="entry name" value="MFS"/>
</dbReference>
<evidence type="ECO:0000256" key="5">
    <source>
        <dbReference type="ARBA" id="ARBA00022692"/>
    </source>
</evidence>
<proteinExistence type="inferred from homology"/>
<evidence type="ECO:0000256" key="1">
    <source>
        <dbReference type="ARBA" id="ARBA00004651"/>
    </source>
</evidence>
<feature type="transmembrane region" description="Helical" evidence="8">
    <location>
        <begin position="351"/>
        <end position="372"/>
    </location>
</feature>
<dbReference type="SUPFAM" id="SSF103473">
    <property type="entry name" value="MFS general substrate transporter"/>
    <property type="match status" value="1"/>
</dbReference>
<feature type="transmembrane region" description="Helical" evidence="8">
    <location>
        <begin position="179"/>
        <end position="199"/>
    </location>
</feature>
<keyword evidence="3" id="KW-0813">Transport</keyword>
<feature type="domain" description="Major facilitator superfamily (MFS) profile" evidence="9">
    <location>
        <begin position="21"/>
        <end position="404"/>
    </location>
</feature>
<evidence type="ECO:0000256" key="6">
    <source>
        <dbReference type="ARBA" id="ARBA00022989"/>
    </source>
</evidence>
<evidence type="ECO:0000313" key="11">
    <source>
        <dbReference type="Proteomes" id="UP000245647"/>
    </source>
</evidence>
<dbReference type="PANTHER" id="PTHR43271:SF1">
    <property type="entry name" value="INNER MEMBRANE TRANSPORT PROTEIN YNFM"/>
    <property type="match status" value="1"/>
</dbReference>
<dbReference type="Gene3D" id="1.20.1250.20">
    <property type="entry name" value="MFS general substrate transporter like domains"/>
    <property type="match status" value="1"/>
</dbReference>